<protein>
    <submittedName>
        <fullName evidence="3">Nitroreductase family deazaflavin-dependent oxidoreductase</fullName>
    </submittedName>
</protein>
<evidence type="ECO:0000256" key="2">
    <source>
        <dbReference type="ARBA" id="ARBA00049106"/>
    </source>
</evidence>
<reference evidence="3 4" key="1">
    <citation type="submission" date="2019-11" db="EMBL/GenBank/DDBJ databases">
        <title>Acidiferrimicrobium australis gen. nov., sp. nov., an acidophilic and obligately heterotrophic, member of the Actinobacteria that catalyses dissimilatory oxido- reduction of iron isolated from metal-rich acidic water in Chile.</title>
        <authorList>
            <person name="Gonzalez D."/>
            <person name="Huber K."/>
            <person name="Hedrich S."/>
            <person name="Rojas-Villalobos C."/>
            <person name="Quatrini R."/>
            <person name="Dinamarca M.A."/>
            <person name="Schwarz A."/>
            <person name="Canales C."/>
            <person name="Nancucheo I."/>
        </authorList>
    </citation>
    <scope>NUCLEOTIDE SEQUENCE [LARGE SCALE GENOMIC DNA]</scope>
    <source>
        <strain evidence="3 4">USS-CCA1</strain>
    </source>
</reference>
<accession>A0ABW9QNI2</accession>
<dbReference type="NCBIfam" id="TIGR00026">
    <property type="entry name" value="hi_GC_TIGR00026"/>
    <property type="match status" value="1"/>
</dbReference>
<comment type="similarity">
    <text evidence="1">Belongs to the F420H(2)-dependent quinone reductase family.</text>
</comment>
<dbReference type="SUPFAM" id="SSF50475">
    <property type="entry name" value="FMN-binding split barrel"/>
    <property type="match status" value="1"/>
</dbReference>
<dbReference type="PANTHER" id="PTHR39428">
    <property type="entry name" value="F420H(2)-DEPENDENT QUINONE REDUCTASE RV1261C"/>
    <property type="match status" value="1"/>
</dbReference>
<evidence type="ECO:0000313" key="3">
    <source>
        <dbReference type="EMBL" id="MST31171.1"/>
    </source>
</evidence>
<evidence type="ECO:0000256" key="1">
    <source>
        <dbReference type="ARBA" id="ARBA00008710"/>
    </source>
</evidence>
<dbReference type="Pfam" id="PF04075">
    <property type="entry name" value="F420H2_quin_red"/>
    <property type="match status" value="1"/>
</dbReference>
<evidence type="ECO:0000313" key="4">
    <source>
        <dbReference type="Proteomes" id="UP000437736"/>
    </source>
</evidence>
<dbReference type="EMBL" id="WJHE01000013">
    <property type="protein sequence ID" value="MST31171.1"/>
    <property type="molecule type" value="Genomic_DNA"/>
</dbReference>
<proteinExistence type="inferred from homology"/>
<dbReference type="PANTHER" id="PTHR39428:SF1">
    <property type="entry name" value="F420H(2)-DEPENDENT QUINONE REDUCTASE RV1261C"/>
    <property type="match status" value="1"/>
</dbReference>
<dbReference type="Gene3D" id="2.30.110.10">
    <property type="entry name" value="Electron Transport, Fmn-binding Protein, Chain A"/>
    <property type="match status" value="1"/>
</dbReference>
<gene>
    <name evidence="3" type="ORF">GHK86_00300</name>
</gene>
<keyword evidence="4" id="KW-1185">Reference proteome</keyword>
<dbReference type="InterPro" id="IPR004378">
    <property type="entry name" value="F420H2_quin_Rdtase"/>
</dbReference>
<dbReference type="InterPro" id="IPR012349">
    <property type="entry name" value="Split_barrel_FMN-bd"/>
</dbReference>
<organism evidence="3 4">
    <name type="scientific">Acidiferrimicrobium australe</name>
    <dbReference type="NCBI Taxonomy" id="2664430"/>
    <lineage>
        <taxon>Bacteria</taxon>
        <taxon>Bacillati</taxon>
        <taxon>Actinomycetota</taxon>
        <taxon>Acidimicrobiia</taxon>
        <taxon>Acidimicrobiales</taxon>
        <taxon>Acidimicrobiaceae</taxon>
        <taxon>Acidiferrimicrobium</taxon>
    </lineage>
</organism>
<sequence length="165" mass="18483">MADFDAGRRTTPVTRLLLAVGRTRGFARVYRVIGPVLDPWVLRRSRGRVASRVYGLPALLLTTVGRRSGQARVSPLLYLRDGQDFIVVGTNFGQEHHPGWTANLLARPDAEIEVGPERVTVTAELVDGAAWGQLWARFVDLYPGYANYLERAGRTPRMFRLRPVL</sequence>
<dbReference type="Proteomes" id="UP000437736">
    <property type="component" value="Unassembled WGS sequence"/>
</dbReference>
<comment type="caution">
    <text evidence="3">The sequence shown here is derived from an EMBL/GenBank/DDBJ whole genome shotgun (WGS) entry which is preliminary data.</text>
</comment>
<comment type="catalytic activity">
    <reaction evidence="2">
        <text>oxidized coenzyme F420-(gamma-L-Glu)(n) + a quinol + H(+) = reduced coenzyme F420-(gamma-L-Glu)(n) + a quinone</text>
        <dbReference type="Rhea" id="RHEA:39663"/>
        <dbReference type="Rhea" id="RHEA-COMP:12939"/>
        <dbReference type="Rhea" id="RHEA-COMP:14378"/>
        <dbReference type="ChEBI" id="CHEBI:15378"/>
        <dbReference type="ChEBI" id="CHEBI:24646"/>
        <dbReference type="ChEBI" id="CHEBI:132124"/>
        <dbReference type="ChEBI" id="CHEBI:133980"/>
        <dbReference type="ChEBI" id="CHEBI:139511"/>
    </reaction>
</comment>
<name>A0ABW9QNI2_9ACTN</name>